<evidence type="ECO:0000256" key="1">
    <source>
        <dbReference type="ARBA" id="ARBA00006056"/>
    </source>
</evidence>
<name>A0ABP0PLG6_9DINO</name>
<organism evidence="3 4">
    <name type="scientific">Durusdinium trenchii</name>
    <dbReference type="NCBI Taxonomy" id="1381693"/>
    <lineage>
        <taxon>Eukaryota</taxon>
        <taxon>Sar</taxon>
        <taxon>Alveolata</taxon>
        <taxon>Dinophyceae</taxon>
        <taxon>Suessiales</taxon>
        <taxon>Symbiodiniaceae</taxon>
        <taxon>Durusdinium</taxon>
    </lineage>
</organism>
<dbReference type="Proteomes" id="UP001642484">
    <property type="component" value="Unassembled WGS sequence"/>
</dbReference>
<sequence length="360" mass="37812">MGRVRITLSECRTICRKALQKAGLNEGAIVAITENITAAERDGCRSHGLFRLPGYCLALQRGKASADAVPQVTSVAPSCVLADARGGFSTPATLAGHPLLVEKARATGVAVLLIRNAFHFAALWQDVEPLAAKHGLVAMAFLNSKAFVAHWPGGRRPLYGTNPMAFACPRKTADGSSAGAEPFVFDQACATMARGDITLAAMDGRPIPADAAIDANGQPTIDAALALKGAQLPMAGHKGTSLALMVELLAASFTGDAFAFEAAGEDSSTPTQHGELILAIDPERCSAGGGREAFLNRVEALLQMVEAETQAAEASGRSMRLPSQRRFTTRKKAEEGFEIDEALLRKCQALGESEGDTARL</sequence>
<dbReference type="Gene3D" id="1.10.1530.10">
    <property type="match status" value="1"/>
</dbReference>
<dbReference type="EMBL" id="CAXAMN010023228">
    <property type="protein sequence ID" value="CAK9075977.1"/>
    <property type="molecule type" value="Genomic_DNA"/>
</dbReference>
<dbReference type="PANTHER" id="PTHR11091">
    <property type="entry name" value="OXIDOREDUCTASE-RELATED"/>
    <property type="match status" value="1"/>
</dbReference>
<dbReference type="InterPro" id="IPR003767">
    <property type="entry name" value="Malate/L-lactate_DH-like"/>
</dbReference>
<dbReference type="InterPro" id="IPR043144">
    <property type="entry name" value="Mal/L-sulf/L-lact_DH-like_ah"/>
</dbReference>
<proteinExistence type="inferred from homology"/>
<dbReference type="Pfam" id="PF02615">
    <property type="entry name" value="Ldh_2"/>
    <property type="match status" value="1"/>
</dbReference>
<comment type="similarity">
    <text evidence="1">Belongs to the LDH2/MDH2 oxidoreductase family.</text>
</comment>
<dbReference type="Gene3D" id="3.30.1370.60">
    <property type="entry name" value="Hypothetical oxidoreductase yiak, domain 2"/>
    <property type="match status" value="1"/>
</dbReference>
<dbReference type="InterPro" id="IPR036111">
    <property type="entry name" value="Mal/L-sulfo/L-lacto_DH-like_sf"/>
</dbReference>
<evidence type="ECO:0000313" key="4">
    <source>
        <dbReference type="Proteomes" id="UP001642484"/>
    </source>
</evidence>
<dbReference type="InterPro" id="IPR043143">
    <property type="entry name" value="Mal/L-sulf/L-lact_DH-like_NADP"/>
</dbReference>
<dbReference type="PANTHER" id="PTHR11091:SF0">
    <property type="entry name" value="MALATE DEHYDROGENASE"/>
    <property type="match status" value="1"/>
</dbReference>
<keyword evidence="4" id="KW-1185">Reference proteome</keyword>
<protein>
    <submittedName>
        <fullName evidence="3">Uncharacterized protein</fullName>
    </submittedName>
</protein>
<evidence type="ECO:0000313" key="3">
    <source>
        <dbReference type="EMBL" id="CAK9075977.1"/>
    </source>
</evidence>
<dbReference type="SUPFAM" id="SSF89733">
    <property type="entry name" value="L-sulfolactate dehydrogenase-like"/>
    <property type="match status" value="1"/>
</dbReference>
<gene>
    <name evidence="3" type="ORF">CCMP2556_LOCUS37429</name>
</gene>
<keyword evidence="2" id="KW-0560">Oxidoreductase</keyword>
<evidence type="ECO:0000256" key="2">
    <source>
        <dbReference type="ARBA" id="ARBA00023002"/>
    </source>
</evidence>
<accession>A0ABP0PLG6</accession>
<reference evidence="3 4" key="1">
    <citation type="submission" date="2024-02" db="EMBL/GenBank/DDBJ databases">
        <authorList>
            <person name="Chen Y."/>
            <person name="Shah S."/>
            <person name="Dougan E. K."/>
            <person name="Thang M."/>
            <person name="Chan C."/>
        </authorList>
    </citation>
    <scope>NUCLEOTIDE SEQUENCE [LARGE SCALE GENOMIC DNA]</scope>
</reference>
<comment type="caution">
    <text evidence="3">The sequence shown here is derived from an EMBL/GenBank/DDBJ whole genome shotgun (WGS) entry which is preliminary data.</text>
</comment>